<dbReference type="STRING" id="655819.J5JAT1"/>
<dbReference type="AlphaFoldDB" id="J5JAT1"/>
<evidence type="ECO:0000313" key="4">
    <source>
        <dbReference type="Proteomes" id="UP000002762"/>
    </source>
</evidence>
<dbReference type="OrthoDB" id="2152029at2759"/>
<dbReference type="PANTHER" id="PTHR48081:SF18">
    <property type="entry name" value="ALPHA_BETA HYDROLASE FOLD-3 DOMAIN-CONTAINING PROTEIN"/>
    <property type="match status" value="1"/>
</dbReference>
<dbReference type="Proteomes" id="UP000002762">
    <property type="component" value="Unassembled WGS sequence"/>
</dbReference>
<dbReference type="HOGENOM" id="CLU_042179_0_1_1"/>
<evidence type="ECO:0000259" key="2">
    <source>
        <dbReference type="Pfam" id="PF07859"/>
    </source>
</evidence>
<dbReference type="EMBL" id="JH725177">
    <property type="protein sequence ID" value="EJP63243.1"/>
    <property type="molecule type" value="Genomic_DNA"/>
</dbReference>
<gene>
    <name evidence="3" type="ORF">BBA_07843</name>
</gene>
<evidence type="ECO:0000256" key="1">
    <source>
        <dbReference type="ARBA" id="ARBA00022801"/>
    </source>
</evidence>
<feature type="domain" description="Alpha/beta hydrolase fold-3" evidence="2">
    <location>
        <begin position="158"/>
        <end position="352"/>
    </location>
</feature>
<sequence>MAGLRATSTSKPSRQIHRLFIFGVVGFGSEVKTVPSPARSINLFPVVFDPILVVARAFFGFASRSIDASSLHWRQKLSISLLQALRKTLNPRHTFAHSRQRLTGAAVKDYCHDHGLEYDSITVELPEHTSGHDAHERVPCPTLHLVTPANAPLDGPILLYVHGGGYLNPLQAPGHMPFALQCAASCAATRLIVLEYALSSEHAYPVQLIQMVAAVKYLFHQAIPGATIDAGMQPENLIMAGDSAGGHLIASLLLHVVRPSPYAPPMTELSGEQGKQLRAVALCSPWMTMNTTDASFTANDGNDYLSAQQLDVFIRLFEPLSTEVWASPIEADDAVEAWKAAFPPALTATASRAVKGPVAKRMLVTSGAGETLFDSCIKFGGELLRADMLVLDSDEKVALVTSKELVLTIAPDEAHVQPVLDSALGYAHGRSMTAVDQFLRSV</sequence>
<dbReference type="Gene3D" id="3.40.50.1820">
    <property type="entry name" value="alpha/beta hydrolase"/>
    <property type="match status" value="1"/>
</dbReference>
<dbReference type="SUPFAM" id="SSF53474">
    <property type="entry name" value="alpha/beta-Hydrolases"/>
    <property type="match status" value="1"/>
</dbReference>
<dbReference type="PANTHER" id="PTHR48081">
    <property type="entry name" value="AB HYDROLASE SUPERFAMILY PROTEIN C4A8.06C"/>
    <property type="match status" value="1"/>
</dbReference>
<accession>J5JAT1</accession>
<dbReference type="InterPro" id="IPR013094">
    <property type="entry name" value="AB_hydrolase_3"/>
</dbReference>
<dbReference type="InterPro" id="IPR050300">
    <property type="entry name" value="GDXG_lipolytic_enzyme"/>
</dbReference>
<dbReference type="GO" id="GO:0016787">
    <property type="term" value="F:hydrolase activity"/>
    <property type="evidence" value="ECO:0007669"/>
    <property type="project" value="UniProtKB-KW"/>
</dbReference>
<dbReference type="GeneID" id="19890855"/>
<dbReference type="Pfam" id="PF07859">
    <property type="entry name" value="Abhydrolase_3"/>
    <property type="match status" value="1"/>
</dbReference>
<name>J5JAT1_BEAB2</name>
<protein>
    <submittedName>
        <fullName evidence="3">Lipase/thioesterase</fullName>
    </submittedName>
</protein>
<dbReference type="RefSeq" id="XP_008601162.1">
    <property type="nucleotide sequence ID" value="XM_008602940.1"/>
</dbReference>
<dbReference type="InParanoid" id="J5JAT1"/>
<organism evidence="3 4">
    <name type="scientific">Beauveria bassiana (strain ARSEF 2860)</name>
    <name type="common">White muscardine disease fungus</name>
    <name type="synonym">Tritirachium shiotae</name>
    <dbReference type="NCBI Taxonomy" id="655819"/>
    <lineage>
        <taxon>Eukaryota</taxon>
        <taxon>Fungi</taxon>
        <taxon>Dikarya</taxon>
        <taxon>Ascomycota</taxon>
        <taxon>Pezizomycotina</taxon>
        <taxon>Sordariomycetes</taxon>
        <taxon>Hypocreomycetidae</taxon>
        <taxon>Hypocreales</taxon>
        <taxon>Cordycipitaceae</taxon>
        <taxon>Beauveria</taxon>
    </lineage>
</organism>
<evidence type="ECO:0000313" key="3">
    <source>
        <dbReference type="EMBL" id="EJP63243.1"/>
    </source>
</evidence>
<keyword evidence="4" id="KW-1185">Reference proteome</keyword>
<reference evidence="3 4" key="1">
    <citation type="journal article" date="2012" name="Sci. Rep.">
        <title>Genomic perspectives on the evolution of fungal entomopathogenicity in Beauveria bassiana.</title>
        <authorList>
            <person name="Xiao G."/>
            <person name="Ying S.H."/>
            <person name="Zheng P."/>
            <person name="Wang Z.L."/>
            <person name="Zhang S."/>
            <person name="Xie X.Q."/>
            <person name="Shang Y."/>
            <person name="St Leger R.J."/>
            <person name="Zhao G.P."/>
            <person name="Wang C."/>
            <person name="Feng M.G."/>
        </authorList>
    </citation>
    <scope>NUCLEOTIDE SEQUENCE [LARGE SCALE GENOMIC DNA]</scope>
    <source>
        <strain evidence="3 4">ARSEF 2860</strain>
    </source>
</reference>
<proteinExistence type="predicted"/>
<keyword evidence="1" id="KW-0378">Hydrolase</keyword>
<dbReference type="InterPro" id="IPR029058">
    <property type="entry name" value="AB_hydrolase_fold"/>
</dbReference>